<evidence type="ECO:0000256" key="3">
    <source>
        <dbReference type="ARBA" id="ARBA00022737"/>
    </source>
</evidence>
<dbReference type="Proteomes" id="UP000198211">
    <property type="component" value="Unassembled WGS sequence"/>
</dbReference>
<reference evidence="8" key="1">
    <citation type="submission" date="2017-03" db="EMBL/GenBank/DDBJ databases">
        <title>Phytopthora megakarya and P. palmivora, two closely related causual agents of cacao black pod achieved similar genome size and gene model numbers by different mechanisms.</title>
        <authorList>
            <person name="Ali S."/>
            <person name="Shao J."/>
            <person name="Larry D.J."/>
            <person name="Kronmiller B."/>
            <person name="Shen D."/>
            <person name="Strem M.D."/>
            <person name="Melnick R.L."/>
            <person name="Guiltinan M.J."/>
            <person name="Tyler B.M."/>
            <person name="Meinhardt L.W."/>
            <person name="Bailey B.A."/>
        </authorList>
    </citation>
    <scope>NUCLEOTIDE SEQUENCE [LARGE SCALE GENOMIC DNA]</scope>
    <source>
        <strain evidence="8">zdho120</strain>
    </source>
</reference>
<organism evidence="7 8">
    <name type="scientific">Phytophthora megakarya</name>
    <dbReference type="NCBI Taxonomy" id="4795"/>
    <lineage>
        <taxon>Eukaryota</taxon>
        <taxon>Sar</taxon>
        <taxon>Stramenopiles</taxon>
        <taxon>Oomycota</taxon>
        <taxon>Peronosporomycetes</taxon>
        <taxon>Peronosporales</taxon>
        <taxon>Peronosporaceae</taxon>
        <taxon>Phytophthora</taxon>
    </lineage>
</organism>
<dbReference type="Gene3D" id="2.60.40.150">
    <property type="entry name" value="C2 domain"/>
    <property type="match status" value="1"/>
</dbReference>
<evidence type="ECO:0000256" key="4">
    <source>
        <dbReference type="ARBA" id="ARBA00022989"/>
    </source>
</evidence>
<comment type="subcellular location">
    <subcellularLocation>
        <location evidence="1">Membrane</location>
        <topology evidence="1">Single-pass membrane protein</topology>
    </subcellularLocation>
</comment>
<keyword evidence="5" id="KW-0472">Membrane</keyword>
<feature type="domain" description="C2" evidence="6">
    <location>
        <begin position="133"/>
        <end position="281"/>
    </location>
</feature>
<keyword evidence="4" id="KW-1133">Transmembrane helix</keyword>
<evidence type="ECO:0000256" key="5">
    <source>
        <dbReference type="ARBA" id="ARBA00023136"/>
    </source>
</evidence>
<dbReference type="GO" id="GO:0007009">
    <property type="term" value="P:plasma membrane organization"/>
    <property type="evidence" value="ECO:0007669"/>
    <property type="project" value="TreeGrafter"/>
</dbReference>
<dbReference type="GO" id="GO:0016020">
    <property type="term" value="C:membrane"/>
    <property type="evidence" value="ECO:0007669"/>
    <property type="project" value="UniProtKB-SubCell"/>
</dbReference>
<gene>
    <name evidence="7" type="ORF">PHMEG_00039732</name>
</gene>
<dbReference type="Pfam" id="PF00168">
    <property type="entry name" value="C2"/>
    <property type="match status" value="1"/>
</dbReference>
<protein>
    <recommendedName>
        <fullName evidence="6">C2 domain-containing protein</fullName>
    </recommendedName>
</protein>
<dbReference type="SMART" id="SM00239">
    <property type="entry name" value="C2"/>
    <property type="match status" value="1"/>
</dbReference>
<dbReference type="PANTHER" id="PTHR12546:SF33">
    <property type="entry name" value="SPERM VESICLE FUSION PROTEIN FER-1"/>
    <property type="match status" value="1"/>
</dbReference>
<dbReference type="EMBL" id="NBNE01019836">
    <property type="protein sequence ID" value="OWY91611.1"/>
    <property type="molecule type" value="Genomic_DNA"/>
</dbReference>
<name>A0A225UF88_9STRA</name>
<dbReference type="SUPFAM" id="SSF49562">
    <property type="entry name" value="C2 domain (Calcium/lipid-binding domain, CaLB)"/>
    <property type="match status" value="1"/>
</dbReference>
<accession>A0A225UF88</accession>
<evidence type="ECO:0000259" key="6">
    <source>
        <dbReference type="PROSITE" id="PS50004"/>
    </source>
</evidence>
<dbReference type="OrthoDB" id="67700at2759"/>
<dbReference type="AlphaFoldDB" id="A0A225UF88"/>
<keyword evidence="2" id="KW-0812">Transmembrane</keyword>
<dbReference type="PANTHER" id="PTHR12546">
    <property type="entry name" value="FER-1-LIKE"/>
    <property type="match status" value="1"/>
</dbReference>
<sequence length="326" mass="36612">MRAHFVQAIGLPAAVASSKPLSLVLSCGLRQIASTRKKTGNGSLKWNETEESDKMLFPVDINQVPDVFLYLCEKDDEKRVAICYKRFRAKELLTSQFQRETEWISLMGDRAVAKAKSREEFTGKALVRLGFGPIETATVQCWNQKEMIEYVNHRMPYQVRIRIHEARNLVSLHDSTKTIVASATVQCWDGVQKTTEDEKEPSTSPVWAQTFCIDVNLPKLLYAPQVLIHVRNESPREYIGTAAVKLSDAADGSSADGSVTVCTSQELKQNERPQQPKPKWLPVVFNGDDGETFHGQVLASVELIRKAFPDETLPEPEALEKTHLDV</sequence>
<keyword evidence="3" id="KW-0677">Repeat</keyword>
<comment type="caution">
    <text evidence="7">The sequence shown here is derived from an EMBL/GenBank/DDBJ whole genome shotgun (WGS) entry which is preliminary data.</text>
</comment>
<evidence type="ECO:0000313" key="7">
    <source>
        <dbReference type="EMBL" id="OWY91611.1"/>
    </source>
</evidence>
<dbReference type="InterPro" id="IPR037721">
    <property type="entry name" value="Ferlin"/>
</dbReference>
<dbReference type="STRING" id="4795.A0A225UF88"/>
<keyword evidence="8" id="KW-1185">Reference proteome</keyword>
<evidence type="ECO:0000313" key="8">
    <source>
        <dbReference type="Proteomes" id="UP000198211"/>
    </source>
</evidence>
<evidence type="ECO:0000256" key="2">
    <source>
        <dbReference type="ARBA" id="ARBA00022692"/>
    </source>
</evidence>
<dbReference type="InterPro" id="IPR000008">
    <property type="entry name" value="C2_dom"/>
</dbReference>
<dbReference type="InterPro" id="IPR035892">
    <property type="entry name" value="C2_domain_sf"/>
</dbReference>
<dbReference type="PROSITE" id="PS50004">
    <property type="entry name" value="C2"/>
    <property type="match status" value="1"/>
</dbReference>
<proteinExistence type="predicted"/>
<evidence type="ECO:0000256" key="1">
    <source>
        <dbReference type="ARBA" id="ARBA00004167"/>
    </source>
</evidence>